<evidence type="ECO:0000256" key="3">
    <source>
        <dbReference type="ARBA" id="ARBA00016943"/>
    </source>
</evidence>
<comment type="function">
    <text evidence="12">Catalyzes the phosphorylation of ribose at O-5 in a reaction requiring ATP and magnesium. The resulting D-ribose-5-phosphate can then be used either for sythesis of nucleotides, histidine, and tryptophan, or as a component of the pentose phosphate pathway.</text>
</comment>
<dbReference type="RefSeq" id="WP_076325685.1">
    <property type="nucleotide sequence ID" value="NZ_MRTF01000012.1"/>
</dbReference>
<keyword evidence="9 12" id="KW-0460">Magnesium</keyword>
<dbReference type="GO" id="GO:0019303">
    <property type="term" value="P:D-ribose catabolic process"/>
    <property type="evidence" value="ECO:0007669"/>
    <property type="project" value="UniProtKB-UniRule"/>
</dbReference>
<dbReference type="GO" id="GO:0004747">
    <property type="term" value="F:ribokinase activity"/>
    <property type="evidence" value="ECO:0007669"/>
    <property type="project" value="UniProtKB-UniRule"/>
</dbReference>
<evidence type="ECO:0000256" key="7">
    <source>
        <dbReference type="ARBA" id="ARBA00022777"/>
    </source>
</evidence>
<comment type="similarity">
    <text evidence="1">Belongs to the carbohydrate kinase pfkB family.</text>
</comment>
<comment type="catalytic activity">
    <reaction evidence="12">
        <text>D-ribose + ATP = D-ribose 5-phosphate + ADP + H(+)</text>
        <dbReference type="Rhea" id="RHEA:13697"/>
        <dbReference type="ChEBI" id="CHEBI:15378"/>
        <dbReference type="ChEBI" id="CHEBI:30616"/>
        <dbReference type="ChEBI" id="CHEBI:47013"/>
        <dbReference type="ChEBI" id="CHEBI:78346"/>
        <dbReference type="ChEBI" id="CHEBI:456216"/>
        <dbReference type="EC" id="2.7.1.15"/>
    </reaction>
</comment>
<feature type="binding site" evidence="12">
    <location>
        <position position="250"/>
    </location>
    <ligand>
        <name>substrate</name>
    </ligand>
</feature>
<dbReference type="InterPro" id="IPR011877">
    <property type="entry name" value="Ribokinase"/>
</dbReference>
<keyword evidence="11 12" id="KW-0119">Carbohydrate metabolism</keyword>
<comment type="caution">
    <text evidence="14">The sequence shown here is derived from an EMBL/GenBank/DDBJ whole genome shotgun (WGS) entry which is preliminary data.</text>
</comment>
<keyword evidence="8 12" id="KW-0067">ATP-binding</keyword>
<feature type="binding site" evidence="12">
    <location>
        <position position="280"/>
    </location>
    <ligand>
        <name>K(+)</name>
        <dbReference type="ChEBI" id="CHEBI:29103"/>
    </ligand>
</feature>
<dbReference type="HAMAP" id="MF_01987">
    <property type="entry name" value="Ribokinase"/>
    <property type="match status" value="1"/>
</dbReference>
<dbReference type="InterPro" id="IPR002173">
    <property type="entry name" value="Carboh/pur_kinase_PfkB_CS"/>
</dbReference>
<dbReference type="InterPro" id="IPR011611">
    <property type="entry name" value="PfkB_dom"/>
</dbReference>
<sequence>MAKILVVGSMNMDIVTQVERHPVPGETIQGNETRFFIGGKGANQAVAASRSGASVAMAGALGSDSFGIDIRRELAEARIDLDHVIEKPCMTGLALITIDGAGENNIILSSGANGRYGADEVDKLDLSGFDVILLQNEISSAANQRVLDKAAEQRIPVFMNPAPIDGFDQSQLSKVTFLILNEVEAEELSGIRIEGSSQALEAGKKLLNDGIPHLIITLGSKGSIYMDQSGRQITLTAFSVDVVDTTAAGDTFIGAFAAKYVTGAELRDCLCYATAASALAVSEPGAQSSIPTEEQVQSFLTV</sequence>
<feature type="binding site" evidence="12">
    <location>
        <begin position="11"/>
        <end position="13"/>
    </location>
    <ligand>
        <name>substrate</name>
    </ligand>
</feature>
<keyword evidence="5 12" id="KW-0479">Metal-binding</keyword>
<dbReference type="EMBL" id="MRTF01000012">
    <property type="protein sequence ID" value="OME88859.1"/>
    <property type="molecule type" value="Genomic_DNA"/>
</dbReference>
<dbReference type="STRING" id="1401.BK123_28285"/>
<keyword evidence="4 12" id="KW-0808">Transferase</keyword>
<dbReference type="GO" id="GO:0046872">
    <property type="term" value="F:metal ion binding"/>
    <property type="evidence" value="ECO:0007669"/>
    <property type="project" value="UniProtKB-KW"/>
</dbReference>
<feature type="domain" description="Carbohydrate kinase PfkB" evidence="13">
    <location>
        <begin position="1"/>
        <end position="292"/>
    </location>
</feature>
<evidence type="ECO:0000256" key="2">
    <source>
        <dbReference type="ARBA" id="ARBA00012035"/>
    </source>
</evidence>
<dbReference type="PANTHER" id="PTHR10584">
    <property type="entry name" value="SUGAR KINASE"/>
    <property type="match status" value="1"/>
</dbReference>
<organism evidence="14 15">
    <name type="scientific">Paenibacillus lautus</name>
    <name type="common">Bacillus lautus</name>
    <dbReference type="NCBI Taxonomy" id="1401"/>
    <lineage>
        <taxon>Bacteria</taxon>
        <taxon>Bacillati</taxon>
        <taxon>Bacillota</taxon>
        <taxon>Bacilli</taxon>
        <taxon>Bacillales</taxon>
        <taxon>Paenibacillaceae</taxon>
        <taxon>Paenibacillus</taxon>
    </lineage>
</organism>
<feature type="binding site" evidence="12">
    <location>
        <position position="137"/>
    </location>
    <ligand>
        <name>substrate</name>
    </ligand>
</feature>
<comment type="pathway">
    <text evidence="12">Carbohydrate metabolism; D-ribose degradation; D-ribose 5-phosphate from beta-D-ribopyranose: step 2/2.</text>
</comment>
<feature type="binding site" evidence="12">
    <location>
        <position position="285"/>
    </location>
    <ligand>
        <name>K(+)</name>
        <dbReference type="ChEBI" id="CHEBI:29103"/>
    </ligand>
</feature>
<dbReference type="SUPFAM" id="SSF53613">
    <property type="entry name" value="Ribokinase-like"/>
    <property type="match status" value="1"/>
</dbReference>
<proteinExistence type="inferred from homology"/>
<feature type="binding site" evidence="12">
    <location>
        <begin position="39"/>
        <end position="43"/>
    </location>
    <ligand>
        <name>substrate</name>
    </ligand>
</feature>
<dbReference type="GO" id="GO:0005829">
    <property type="term" value="C:cytosol"/>
    <property type="evidence" value="ECO:0007669"/>
    <property type="project" value="TreeGrafter"/>
</dbReference>
<dbReference type="InterPro" id="IPR002139">
    <property type="entry name" value="Ribo/fructo_kinase"/>
</dbReference>
<keyword evidence="6 12" id="KW-0547">Nucleotide-binding</keyword>
<feature type="binding site" evidence="12">
    <location>
        <begin position="217"/>
        <end position="222"/>
    </location>
    <ligand>
        <name>ATP</name>
        <dbReference type="ChEBI" id="CHEBI:30616"/>
    </ligand>
</feature>
<dbReference type="CDD" id="cd01174">
    <property type="entry name" value="ribokinase"/>
    <property type="match status" value="1"/>
</dbReference>
<keyword evidence="10 12" id="KW-0630">Potassium</keyword>
<dbReference type="InterPro" id="IPR029056">
    <property type="entry name" value="Ribokinase-like"/>
</dbReference>
<gene>
    <name evidence="12" type="primary">rbsK</name>
    <name evidence="14" type="ORF">BK123_28285</name>
</gene>
<evidence type="ECO:0000256" key="6">
    <source>
        <dbReference type="ARBA" id="ARBA00022741"/>
    </source>
</evidence>
<dbReference type="OrthoDB" id="9775849at2"/>
<evidence type="ECO:0000256" key="11">
    <source>
        <dbReference type="ARBA" id="ARBA00023277"/>
    </source>
</evidence>
<evidence type="ECO:0000256" key="8">
    <source>
        <dbReference type="ARBA" id="ARBA00022840"/>
    </source>
</evidence>
<feature type="active site" description="Proton acceptor" evidence="12">
    <location>
        <position position="250"/>
    </location>
</feature>
<dbReference type="PROSITE" id="PS00584">
    <property type="entry name" value="PFKB_KINASES_2"/>
    <property type="match status" value="1"/>
</dbReference>
<evidence type="ECO:0000256" key="4">
    <source>
        <dbReference type="ARBA" id="ARBA00022679"/>
    </source>
</evidence>
<comment type="subcellular location">
    <subcellularLocation>
        <location evidence="12">Cytoplasm</location>
    </subcellularLocation>
</comment>
<keyword evidence="7 12" id="KW-0418">Kinase</keyword>
<feature type="binding site" evidence="12">
    <location>
        <position position="289"/>
    </location>
    <ligand>
        <name>K(+)</name>
        <dbReference type="ChEBI" id="CHEBI:29103"/>
    </ligand>
</feature>
<dbReference type="AlphaFoldDB" id="A0A1R1ATY3"/>
<comment type="similarity">
    <text evidence="12">Belongs to the carbohydrate kinase PfkB family. Ribokinase subfamily.</text>
</comment>
<evidence type="ECO:0000256" key="9">
    <source>
        <dbReference type="ARBA" id="ARBA00022842"/>
    </source>
</evidence>
<evidence type="ECO:0000256" key="12">
    <source>
        <dbReference type="HAMAP-Rule" id="MF_01987"/>
    </source>
</evidence>
<accession>A0A1R1ATY3</accession>
<protein>
    <recommendedName>
        <fullName evidence="3 12">Ribokinase</fullName>
        <shortName evidence="12">RK</shortName>
        <ecNumber evidence="2 12">2.7.1.15</ecNumber>
    </recommendedName>
</protein>
<comment type="caution">
    <text evidence="12">Lacks conserved residue(s) required for the propagation of feature annotation.</text>
</comment>
<dbReference type="Gene3D" id="3.40.1190.20">
    <property type="match status" value="1"/>
</dbReference>
<evidence type="ECO:0000313" key="14">
    <source>
        <dbReference type="EMBL" id="OME88859.1"/>
    </source>
</evidence>
<evidence type="ECO:0000259" key="13">
    <source>
        <dbReference type="Pfam" id="PF00294"/>
    </source>
</evidence>
<evidence type="ECO:0000256" key="5">
    <source>
        <dbReference type="ARBA" id="ARBA00022723"/>
    </source>
</evidence>
<reference evidence="14 15" key="1">
    <citation type="submission" date="2016-11" db="EMBL/GenBank/DDBJ databases">
        <title>Paenibacillus species isolates.</title>
        <authorList>
            <person name="Beno S.M."/>
        </authorList>
    </citation>
    <scope>NUCLEOTIDE SEQUENCE [LARGE SCALE GENOMIC DNA]</scope>
    <source>
        <strain evidence="14 15">FSL F4-0100</strain>
    </source>
</reference>
<dbReference type="UniPathway" id="UPA00916">
    <property type="reaction ID" value="UER00889"/>
</dbReference>
<evidence type="ECO:0000313" key="15">
    <source>
        <dbReference type="Proteomes" id="UP000187074"/>
    </source>
</evidence>
<dbReference type="Pfam" id="PF00294">
    <property type="entry name" value="PfkB"/>
    <property type="match status" value="1"/>
</dbReference>
<evidence type="ECO:0000256" key="10">
    <source>
        <dbReference type="ARBA" id="ARBA00022958"/>
    </source>
</evidence>
<dbReference type="PRINTS" id="PR00990">
    <property type="entry name" value="RIBOKINASE"/>
</dbReference>
<feature type="binding site" evidence="12">
    <location>
        <position position="246"/>
    </location>
    <ligand>
        <name>K(+)</name>
        <dbReference type="ChEBI" id="CHEBI:29103"/>
    </ligand>
</feature>
<keyword evidence="12" id="KW-0963">Cytoplasm</keyword>
<comment type="activity regulation">
    <text evidence="12">Activated by a monovalent cation that binds near, but not in, the active site. The most likely occupant of the site in vivo is potassium. Ion binding induces a conformational change that may alter substrate affinity.</text>
</comment>
<dbReference type="EC" id="2.7.1.15" evidence="2 12"/>
<dbReference type="GO" id="GO:0005524">
    <property type="term" value="F:ATP binding"/>
    <property type="evidence" value="ECO:0007669"/>
    <property type="project" value="UniProtKB-UniRule"/>
</dbReference>
<feature type="binding site" evidence="12">
    <location>
        <begin position="249"/>
        <end position="250"/>
    </location>
    <ligand>
        <name>ATP</name>
        <dbReference type="ChEBI" id="CHEBI:30616"/>
    </ligand>
</feature>
<dbReference type="PANTHER" id="PTHR10584:SF166">
    <property type="entry name" value="RIBOKINASE"/>
    <property type="match status" value="1"/>
</dbReference>
<dbReference type="Proteomes" id="UP000187074">
    <property type="component" value="Unassembled WGS sequence"/>
</dbReference>
<comment type="cofactor">
    <cofactor evidence="12">
        <name>Mg(2+)</name>
        <dbReference type="ChEBI" id="CHEBI:18420"/>
    </cofactor>
    <text evidence="12">Requires a divalent cation, most likely magnesium in vivo, as an electrophilic catalyst to aid phosphoryl group transfer. It is the chelate of the metal and the nucleotide that is the actual substrate.</text>
</comment>
<name>A0A1R1ATY3_PAELA</name>
<feature type="binding site" evidence="12">
    <location>
        <position position="244"/>
    </location>
    <ligand>
        <name>K(+)</name>
        <dbReference type="ChEBI" id="CHEBI:29103"/>
    </ligand>
</feature>
<comment type="subunit">
    <text evidence="12">Homodimer.</text>
</comment>
<evidence type="ECO:0000256" key="1">
    <source>
        <dbReference type="ARBA" id="ARBA00005380"/>
    </source>
</evidence>
<feature type="binding site" evidence="12">
    <location>
        <position position="283"/>
    </location>
    <ligand>
        <name>K(+)</name>
        <dbReference type="ChEBI" id="CHEBI:29103"/>
    </ligand>
</feature>
<feature type="binding site" evidence="12">
    <location>
        <position position="181"/>
    </location>
    <ligand>
        <name>ATP</name>
        <dbReference type="ChEBI" id="CHEBI:30616"/>
    </ligand>
</feature>